<dbReference type="AlphaFoldDB" id="A0A6S7GB86"/>
<dbReference type="Proteomes" id="UP001152795">
    <property type="component" value="Unassembled WGS sequence"/>
</dbReference>
<evidence type="ECO:0000313" key="2">
    <source>
        <dbReference type="EMBL" id="CAB3989015.1"/>
    </source>
</evidence>
<protein>
    <submittedName>
        <fullName evidence="2">Uncharacterized protein</fullName>
    </submittedName>
</protein>
<dbReference type="OrthoDB" id="10611953at2759"/>
<feature type="non-terminal residue" evidence="2">
    <location>
        <position position="128"/>
    </location>
</feature>
<keyword evidence="3" id="KW-1185">Reference proteome</keyword>
<reference evidence="2" key="1">
    <citation type="submission" date="2020-04" db="EMBL/GenBank/DDBJ databases">
        <authorList>
            <person name="Alioto T."/>
            <person name="Alioto T."/>
            <person name="Gomez Garrido J."/>
        </authorList>
    </citation>
    <scope>NUCLEOTIDE SEQUENCE</scope>
    <source>
        <strain evidence="2">A484AB</strain>
    </source>
</reference>
<gene>
    <name evidence="2" type="ORF">PACLA_8A038868</name>
</gene>
<organism evidence="2 3">
    <name type="scientific">Paramuricea clavata</name>
    <name type="common">Red gorgonian</name>
    <name type="synonym">Violescent sea-whip</name>
    <dbReference type="NCBI Taxonomy" id="317549"/>
    <lineage>
        <taxon>Eukaryota</taxon>
        <taxon>Metazoa</taxon>
        <taxon>Cnidaria</taxon>
        <taxon>Anthozoa</taxon>
        <taxon>Octocorallia</taxon>
        <taxon>Malacalcyonacea</taxon>
        <taxon>Plexauridae</taxon>
        <taxon>Paramuricea</taxon>
    </lineage>
</organism>
<evidence type="ECO:0000313" key="3">
    <source>
        <dbReference type="Proteomes" id="UP001152795"/>
    </source>
</evidence>
<feature type="compositionally biased region" description="Polar residues" evidence="1">
    <location>
        <begin position="104"/>
        <end position="128"/>
    </location>
</feature>
<proteinExistence type="predicted"/>
<evidence type="ECO:0000256" key="1">
    <source>
        <dbReference type="SAM" id="MobiDB-lite"/>
    </source>
</evidence>
<feature type="region of interest" description="Disordered" evidence="1">
    <location>
        <begin position="101"/>
        <end position="128"/>
    </location>
</feature>
<comment type="caution">
    <text evidence="2">The sequence shown here is derived from an EMBL/GenBank/DDBJ whole genome shotgun (WGS) entry which is preliminary data.</text>
</comment>
<accession>A0A6S7GB86</accession>
<name>A0A6S7GB86_PARCT</name>
<sequence>MAETKKQKRLKAIQNSHRNVVNNLLQEANKLIGVDSLSENQKGRIEVISTLSENKLKTPNEIDQEILNVCELTNISNEIQESEEIVARIIDCQRRIKETKQKQRSPAINVNTEVEANAQTITSTSQPQ</sequence>
<dbReference type="EMBL" id="CACRXK020001418">
    <property type="protein sequence ID" value="CAB3989015.1"/>
    <property type="molecule type" value="Genomic_DNA"/>
</dbReference>